<dbReference type="GO" id="GO:0007218">
    <property type="term" value="P:neuropeptide signaling pathway"/>
    <property type="evidence" value="ECO:0007669"/>
    <property type="project" value="EnsemblMetazoa"/>
</dbReference>
<protein>
    <recommendedName>
        <fullName evidence="4">Neuropeptide F</fullName>
    </recommendedName>
</protein>
<dbReference type="InParanoid" id="B4K5G3"/>
<evidence type="ECO:0000313" key="3">
    <source>
        <dbReference type="Proteomes" id="UP000009192"/>
    </source>
</evidence>
<sequence length="200" mass="22067">MPVAVRVRLSFTFGRRIHPLPVEHAHHFQSTIHRWPISIVACCSAISSIIHNFALGSSGTCCGRGSDSGSNSLCNIASVIRPSATCEYSIKANRIMSYSMRCTLVICVAFALFAAGCIVEASKTRPPRNNEINTMADALKYLQDLDVYYGDRARVRFGKRGSLMQAIRNRMLLNGVNTEPFNDNNNGGELIHDVGQEELF</sequence>
<evidence type="ECO:0000256" key="1">
    <source>
        <dbReference type="SAM" id="Phobius"/>
    </source>
</evidence>
<dbReference type="HOGENOM" id="CLU_2294604_0_0_1"/>
<keyword evidence="1" id="KW-1133">Transmembrane helix</keyword>
<reference evidence="2 3" key="1">
    <citation type="journal article" date="2007" name="Nature">
        <title>Evolution of genes and genomes on the Drosophila phylogeny.</title>
        <authorList>
            <consortium name="Drosophila 12 Genomes Consortium"/>
            <person name="Clark A.G."/>
            <person name="Eisen M.B."/>
            <person name="Smith D.R."/>
            <person name="Bergman C.M."/>
            <person name="Oliver B."/>
            <person name="Markow T.A."/>
            <person name="Kaufman T.C."/>
            <person name="Kellis M."/>
            <person name="Gelbart W."/>
            <person name="Iyer V.N."/>
            <person name="Pollard D.A."/>
            <person name="Sackton T.B."/>
            <person name="Larracuente A.M."/>
            <person name="Singh N.D."/>
            <person name="Abad J.P."/>
            <person name="Abt D.N."/>
            <person name="Adryan B."/>
            <person name="Aguade M."/>
            <person name="Akashi H."/>
            <person name="Anderson W.W."/>
            <person name="Aquadro C.F."/>
            <person name="Ardell D.H."/>
            <person name="Arguello R."/>
            <person name="Artieri C.G."/>
            <person name="Barbash D.A."/>
            <person name="Barker D."/>
            <person name="Barsanti P."/>
            <person name="Batterham P."/>
            <person name="Batzoglou S."/>
            <person name="Begun D."/>
            <person name="Bhutkar A."/>
            <person name="Blanco E."/>
            <person name="Bosak S.A."/>
            <person name="Bradley R.K."/>
            <person name="Brand A.D."/>
            <person name="Brent M.R."/>
            <person name="Brooks A.N."/>
            <person name="Brown R.H."/>
            <person name="Butlin R.K."/>
            <person name="Caggese C."/>
            <person name="Calvi B.R."/>
            <person name="Bernardo de Carvalho A."/>
            <person name="Caspi A."/>
            <person name="Castrezana S."/>
            <person name="Celniker S.E."/>
            <person name="Chang J.L."/>
            <person name="Chapple C."/>
            <person name="Chatterji S."/>
            <person name="Chinwalla A."/>
            <person name="Civetta A."/>
            <person name="Clifton S.W."/>
            <person name="Comeron J.M."/>
            <person name="Costello J.C."/>
            <person name="Coyne J.A."/>
            <person name="Daub J."/>
            <person name="David R.G."/>
            <person name="Delcher A.L."/>
            <person name="Delehaunty K."/>
            <person name="Do C.B."/>
            <person name="Ebling H."/>
            <person name="Edwards K."/>
            <person name="Eickbush T."/>
            <person name="Evans J.D."/>
            <person name="Filipski A."/>
            <person name="Findeiss S."/>
            <person name="Freyhult E."/>
            <person name="Fulton L."/>
            <person name="Fulton R."/>
            <person name="Garcia A.C."/>
            <person name="Gardiner A."/>
            <person name="Garfield D.A."/>
            <person name="Garvin B.E."/>
            <person name="Gibson G."/>
            <person name="Gilbert D."/>
            <person name="Gnerre S."/>
            <person name="Godfrey J."/>
            <person name="Good R."/>
            <person name="Gotea V."/>
            <person name="Gravely B."/>
            <person name="Greenberg A.J."/>
            <person name="Griffiths-Jones S."/>
            <person name="Gross S."/>
            <person name="Guigo R."/>
            <person name="Gustafson E.A."/>
            <person name="Haerty W."/>
            <person name="Hahn M.W."/>
            <person name="Halligan D.L."/>
            <person name="Halpern A.L."/>
            <person name="Halter G.M."/>
            <person name="Han M.V."/>
            <person name="Heger A."/>
            <person name="Hillier L."/>
            <person name="Hinrichs A.S."/>
            <person name="Holmes I."/>
            <person name="Hoskins R.A."/>
            <person name="Hubisz M.J."/>
            <person name="Hultmark D."/>
            <person name="Huntley M.A."/>
            <person name="Jaffe D.B."/>
            <person name="Jagadeeshan S."/>
            <person name="Jeck W.R."/>
            <person name="Johnson J."/>
            <person name="Jones C.D."/>
            <person name="Jordan W.C."/>
            <person name="Karpen G.H."/>
            <person name="Kataoka E."/>
            <person name="Keightley P.D."/>
            <person name="Kheradpour P."/>
            <person name="Kirkness E.F."/>
            <person name="Koerich L.B."/>
            <person name="Kristiansen K."/>
            <person name="Kudrna D."/>
            <person name="Kulathinal R.J."/>
            <person name="Kumar S."/>
            <person name="Kwok R."/>
            <person name="Lander E."/>
            <person name="Langley C.H."/>
            <person name="Lapoint R."/>
            <person name="Lazzaro B.P."/>
            <person name="Lee S.J."/>
            <person name="Levesque L."/>
            <person name="Li R."/>
            <person name="Lin C.F."/>
            <person name="Lin M.F."/>
            <person name="Lindblad-Toh K."/>
            <person name="Llopart A."/>
            <person name="Long M."/>
            <person name="Low L."/>
            <person name="Lozovsky E."/>
            <person name="Lu J."/>
            <person name="Luo M."/>
            <person name="Machado C.A."/>
            <person name="Makalowski W."/>
            <person name="Marzo M."/>
            <person name="Matsuda M."/>
            <person name="Matzkin L."/>
            <person name="McAllister B."/>
            <person name="McBride C.S."/>
            <person name="McKernan B."/>
            <person name="McKernan K."/>
            <person name="Mendez-Lago M."/>
            <person name="Minx P."/>
            <person name="Mollenhauer M.U."/>
            <person name="Montooth K."/>
            <person name="Mount S.M."/>
            <person name="Mu X."/>
            <person name="Myers E."/>
            <person name="Negre B."/>
            <person name="Newfeld S."/>
            <person name="Nielsen R."/>
            <person name="Noor M.A."/>
            <person name="O'Grady P."/>
            <person name="Pachter L."/>
            <person name="Papaceit M."/>
            <person name="Parisi M.J."/>
            <person name="Parisi M."/>
            <person name="Parts L."/>
            <person name="Pedersen J.S."/>
            <person name="Pesole G."/>
            <person name="Phillippy A.M."/>
            <person name="Ponting C.P."/>
            <person name="Pop M."/>
            <person name="Porcelli D."/>
            <person name="Powell J.R."/>
            <person name="Prohaska S."/>
            <person name="Pruitt K."/>
            <person name="Puig M."/>
            <person name="Quesneville H."/>
            <person name="Ram K.R."/>
            <person name="Rand D."/>
            <person name="Rasmussen M.D."/>
            <person name="Reed L.K."/>
            <person name="Reenan R."/>
            <person name="Reily A."/>
            <person name="Remington K.A."/>
            <person name="Rieger T.T."/>
            <person name="Ritchie M.G."/>
            <person name="Robin C."/>
            <person name="Rogers Y.H."/>
            <person name="Rohde C."/>
            <person name="Rozas J."/>
            <person name="Rubenfield M.J."/>
            <person name="Ruiz A."/>
            <person name="Russo S."/>
            <person name="Salzberg S.L."/>
            <person name="Sanchez-Gracia A."/>
            <person name="Saranga D.J."/>
            <person name="Sato H."/>
            <person name="Schaeffer S.W."/>
            <person name="Schatz M.C."/>
            <person name="Schlenke T."/>
            <person name="Schwartz R."/>
            <person name="Segarra C."/>
            <person name="Singh R.S."/>
            <person name="Sirot L."/>
            <person name="Sirota M."/>
            <person name="Sisneros N.B."/>
            <person name="Smith C.D."/>
            <person name="Smith T.F."/>
            <person name="Spieth J."/>
            <person name="Stage D.E."/>
            <person name="Stark A."/>
            <person name="Stephan W."/>
            <person name="Strausberg R.L."/>
            <person name="Strempel S."/>
            <person name="Sturgill D."/>
            <person name="Sutton G."/>
            <person name="Sutton G.G."/>
            <person name="Tao W."/>
            <person name="Teichmann S."/>
            <person name="Tobari Y.N."/>
            <person name="Tomimura Y."/>
            <person name="Tsolas J.M."/>
            <person name="Valente V.L."/>
            <person name="Venter E."/>
            <person name="Venter J.C."/>
            <person name="Vicario S."/>
            <person name="Vieira F.G."/>
            <person name="Vilella A.J."/>
            <person name="Villasante A."/>
            <person name="Walenz B."/>
            <person name="Wang J."/>
            <person name="Wasserman M."/>
            <person name="Watts T."/>
            <person name="Wilson D."/>
            <person name="Wilson R.K."/>
            <person name="Wing R.A."/>
            <person name="Wolfner M.F."/>
            <person name="Wong A."/>
            <person name="Wong G.K."/>
            <person name="Wu C.I."/>
            <person name="Wu G."/>
            <person name="Yamamoto D."/>
            <person name="Yang H.P."/>
            <person name="Yang S.P."/>
            <person name="Yorke J.A."/>
            <person name="Yoshida K."/>
            <person name="Zdobnov E."/>
            <person name="Zhang P."/>
            <person name="Zhang Y."/>
            <person name="Zimin A.V."/>
            <person name="Baldwin J."/>
            <person name="Abdouelleil A."/>
            <person name="Abdulkadir J."/>
            <person name="Abebe A."/>
            <person name="Abera B."/>
            <person name="Abreu J."/>
            <person name="Acer S.C."/>
            <person name="Aftuck L."/>
            <person name="Alexander A."/>
            <person name="An P."/>
            <person name="Anderson E."/>
            <person name="Anderson S."/>
            <person name="Arachi H."/>
            <person name="Azer M."/>
            <person name="Bachantsang P."/>
            <person name="Barry A."/>
            <person name="Bayul T."/>
            <person name="Berlin A."/>
            <person name="Bessette D."/>
            <person name="Bloom T."/>
            <person name="Blye J."/>
            <person name="Boguslavskiy L."/>
            <person name="Bonnet C."/>
            <person name="Boukhgalter B."/>
            <person name="Bourzgui I."/>
            <person name="Brown A."/>
            <person name="Cahill P."/>
            <person name="Channer S."/>
            <person name="Cheshatsang Y."/>
            <person name="Chuda L."/>
            <person name="Citroen M."/>
            <person name="Collymore A."/>
            <person name="Cooke P."/>
            <person name="Costello M."/>
            <person name="D'Aco K."/>
            <person name="Daza R."/>
            <person name="De Haan G."/>
            <person name="DeGray S."/>
            <person name="DeMaso C."/>
            <person name="Dhargay N."/>
            <person name="Dooley K."/>
            <person name="Dooley E."/>
            <person name="Doricent M."/>
            <person name="Dorje P."/>
            <person name="Dorjee K."/>
            <person name="Dupes A."/>
            <person name="Elong R."/>
            <person name="Falk J."/>
            <person name="Farina A."/>
            <person name="Faro S."/>
            <person name="Ferguson D."/>
            <person name="Fisher S."/>
            <person name="Foley C.D."/>
            <person name="Franke A."/>
            <person name="Friedrich D."/>
            <person name="Gadbois L."/>
            <person name="Gearin G."/>
            <person name="Gearin C.R."/>
            <person name="Giannoukos G."/>
            <person name="Goode T."/>
            <person name="Graham J."/>
            <person name="Grandbois E."/>
            <person name="Grewal S."/>
            <person name="Gyaltsen K."/>
            <person name="Hafez N."/>
            <person name="Hagos B."/>
            <person name="Hall J."/>
            <person name="Henson C."/>
            <person name="Hollinger A."/>
            <person name="Honan T."/>
            <person name="Huard M.D."/>
            <person name="Hughes L."/>
            <person name="Hurhula B."/>
            <person name="Husby M.E."/>
            <person name="Kamat A."/>
            <person name="Kanga B."/>
            <person name="Kashin S."/>
            <person name="Khazanovich D."/>
            <person name="Kisner P."/>
            <person name="Lance K."/>
            <person name="Lara M."/>
            <person name="Lee W."/>
            <person name="Lennon N."/>
            <person name="Letendre F."/>
            <person name="LeVine R."/>
            <person name="Lipovsky A."/>
            <person name="Liu X."/>
            <person name="Liu J."/>
            <person name="Liu S."/>
            <person name="Lokyitsang T."/>
            <person name="Lokyitsang Y."/>
            <person name="Lubonja R."/>
            <person name="Lui A."/>
            <person name="MacDonald P."/>
            <person name="Magnisalis V."/>
            <person name="Maru K."/>
            <person name="Matthews C."/>
            <person name="McCusker W."/>
            <person name="McDonough S."/>
            <person name="Mehta T."/>
            <person name="Meldrim J."/>
            <person name="Meneus L."/>
            <person name="Mihai O."/>
            <person name="Mihalev A."/>
            <person name="Mihova T."/>
            <person name="Mittelman R."/>
            <person name="Mlenga V."/>
            <person name="Montmayeur A."/>
            <person name="Mulrain L."/>
            <person name="Navidi A."/>
            <person name="Naylor J."/>
            <person name="Negash T."/>
            <person name="Nguyen T."/>
            <person name="Nguyen N."/>
            <person name="Nicol R."/>
            <person name="Norbu C."/>
            <person name="Norbu N."/>
            <person name="Novod N."/>
            <person name="O'Neill B."/>
            <person name="Osman S."/>
            <person name="Markiewicz E."/>
            <person name="Oyono O.L."/>
            <person name="Patti C."/>
            <person name="Phunkhang P."/>
            <person name="Pierre F."/>
            <person name="Priest M."/>
            <person name="Raghuraman S."/>
            <person name="Rege F."/>
            <person name="Reyes R."/>
            <person name="Rise C."/>
            <person name="Rogov P."/>
            <person name="Ross K."/>
            <person name="Ryan E."/>
            <person name="Settipalli S."/>
            <person name="Shea T."/>
            <person name="Sherpa N."/>
            <person name="Shi L."/>
            <person name="Shih D."/>
            <person name="Sparrow T."/>
            <person name="Spaulding J."/>
            <person name="Stalker J."/>
            <person name="Stange-Thomann N."/>
            <person name="Stavropoulos S."/>
            <person name="Stone C."/>
            <person name="Strader C."/>
            <person name="Tesfaye S."/>
            <person name="Thomson T."/>
            <person name="Thoulutsang Y."/>
            <person name="Thoulutsang D."/>
            <person name="Topham K."/>
            <person name="Topping I."/>
            <person name="Tsamla T."/>
            <person name="Vassiliev H."/>
            <person name="Vo A."/>
            <person name="Wangchuk T."/>
            <person name="Wangdi T."/>
            <person name="Weiand M."/>
            <person name="Wilkinson J."/>
            <person name="Wilson A."/>
            <person name="Yadav S."/>
            <person name="Young G."/>
            <person name="Yu Q."/>
            <person name="Zembek L."/>
            <person name="Zhong D."/>
            <person name="Zimmer A."/>
            <person name="Zwirko Z."/>
            <person name="Jaffe D.B."/>
            <person name="Alvarez P."/>
            <person name="Brockman W."/>
            <person name="Butler J."/>
            <person name="Chin C."/>
            <person name="Gnerre S."/>
            <person name="Grabherr M."/>
            <person name="Kleber M."/>
            <person name="Mauceli E."/>
            <person name="MacCallum I."/>
        </authorList>
    </citation>
    <scope>NUCLEOTIDE SEQUENCE [LARGE SCALE GENOMIC DNA]</scope>
    <source>
        <strain evidence="3">Tucson 15081-1352.22</strain>
    </source>
</reference>
<dbReference type="Proteomes" id="UP000009192">
    <property type="component" value="Unassembled WGS sequence"/>
</dbReference>
<dbReference type="GO" id="GO:1990834">
    <property type="term" value="P:response to odorant"/>
    <property type="evidence" value="ECO:0007669"/>
    <property type="project" value="EnsemblMetazoa"/>
</dbReference>
<dbReference type="KEGG" id="dmo:Dmoj_GI22361"/>
<name>B4K5G3_DROMO</name>
<dbReference type="GO" id="GO:0005184">
    <property type="term" value="F:neuropeptide hormone activity"/>
    <property type="evidence" value="ECO:0007669"/>
    <property type="project" value="EnsemblMetazoa"/>
</dbReference>
<dbReference type="GO" id="GO:0071859">
    <property type="term" value="F:neuropeptide F receptor binding"/>
    <property type="evidence" value="ECO:0007669"/>
    <property type="project" value="EnsemblMetazoa"/>
</dbReference>
<dbReference type="GO" id="GO:0030536">
    <property type="term" value="P:larval feeding behavior"/>
    <property type="evidence" value="ECO:0007669"/>
    <property type="project" value="EnsemblMetazoa"/>
</dbReference>
<dbReference type="GO" id="GO:0035176">
    <property type="term" value="P:social behavior"/>
    <property type="evidence" value="ECO:0007669"/>
    <property type="project" value="EnsemblMetazoa"/>
</dbReference>
<dbReference type="GO" id="GO:0032095">
    <property type="term" value="P:regulation of response to food"/>
    <property type="evidence" value="ECO:0007669"/>
    <property type="project" value="EnsemblMetazoa"/>
</dbReference>
<dbReference type="GO" id="GO:0035177">
    <property type="term" value="P:larval foraging behavior"/>
    <property type="evidence" value="ECO:0007669"/>
    <property type="project" value="EnsemblMetazoa"/>
</dbReference>
<proteinExistence type="predicted"/>
<dbReference type="OrthoDB" id="8181631at2759"/>
<dbReference type="GO" id="GO:0045475">
    <property type="term" value="P:locomotor rhythm"/>
    <property type="evidence" value="ECO:0007669"/>
    <property type="project" value="EnsemblMetazoa"/>
</dbReference>
<keyword evidence="1" id="KW-0812">Transmembrane</keyword>
<accession>B4K5G3</accession>
<organism evidence="2 3">
    <name type="scientific">Drosophila mojavensis</name>
    <name type="common">Fruit fly</name>
    <dbReference type="NCBI Taxonomy" id="7230"/>
    <lineage>
        <taxon>Eukaryota</taxon>
        <taxon>Metazoa</taxon>
        <taxon>Ecdysozoa</taxon>
        <taxon>Arthropoda</taxon>
        <taxon>Hexapoda</taxon>
        <taxon>Insecta</taxon>
        <taxon>Pterygota</taxon>
        <taxon>Neoptera</taxon>
        <taxon>Endopterygota</taxon>
        <taxon>Diptera</taxon>
        <taxon>Brachycera</taxon>
        <taxon>Muscomorpha</taxon>
        <taxon>Ephydroidea</taxon>
        <taxon>Drosophilidae</taxon>
        <taxon>Drosophila</taxon>
    </lineage>
</organism>
<dbReference type="GO" id="GO:0042048">
    <property type="term" value="P:olfactory behavior"/>
    <property type="evidence" value="ECO:0007669"/>
    <property type="project" value="EnsemblMetazoa"/>
</dbReference>
<gene>
    <name evidence="2" type="primary">Dmoj\GI22361</name>
    <name evidence="2" type="ORF">Dmoj_GI22361</name>
</gene>
<dbReference type="GO" id="GO:0008049">
    <property type="term" value="P:male courtship behavior"/>
    <property type="evidence" value="ECO:0007669"/>
    <property type="project" value="EnsemblMetazoa"/>
</dbReference>
<evidence type="ECO:0008006" key="4">
    <source>
        <dbReference type="Google" id="ProtNLM"/>
    </source>
</evidence>
<dbReference type="AlphaFoldDB" id="B4K5G3"/>
<evidence type="ECO:0000313" key="2">
    <source>
        <dbReference type="EMBL" id="EDW16189.2"/>
    </source>
</evidence>
<dbReference type="FunCoup" id="B4K5G3">
    <property type="interactions" value="48"/>
</dbReference>
<dbReference type="EMBL" id="CH933806">
    <property type="protein sequence ID" value="EDW16189.2"/>
    <property type="molecule type" value="Genomic_DNA"/>
</dbReference>
<dbReference type="eggNOG" id="ENOG502T6VN">
    <property type="taxonomic scope" value="Eukaryota"/>
</dbReference>
<keyword evidence="1" id="KW-0472">Membrane</keyword>
<feature type="transmembrane region" description="Helical" evidence="1">
    <location>
        <begin position="98"/>
        <end position="119"/>
    </location>
</feature>
<dbReference type="GO" id="GO:0005576">
    <property type="term" value="C:extracellular region"/>
    <property type="evidence" value="ECO:0007669"/>
    <property type="project" value="EnsemblMetazoa"/>
</dbReference>
<keyword evidence="3" id="KW-1185">Reference proteome</keyword>